<keyword evidence="1" id="KW-1133">Transmembrane helix</keyword>
<comment type="caution">
    <text evidence="2">The sequence shown here is derived from an EMBL/GenBank/DDBJ whole genome shotgun (WGS) entry which is preliminary data.</text>
</comment>
<dbReference type="Proteomes" id="UP000694460">
    <property type="component" value="Unassembled WGS sequence"/>
</dbReference>
<evidence type="ECO:0000313" key="2">
    <source>
        <dbReference type="EMBL" id="MBP2452501.1"/>
    </source>
</evidence>
<accession>A0ABS4ZTK5</accession>
<name>A0ABS4ZTK5_9MYCO</name>
<feature type="transmembrane region" description="Helical" evidence="1">
    <location>
        <begin position="74"/>
        <end position="101"/>
    </location>
</feature>
<sequence length="115" mass="12289">MSQYNPYNDPRVGHPTYAAPETLFLAKRKMQGWWMAWAGLVVIGLVVGAIAPATKTAPPTRDYGGGMMYTPPDVASPVTVILYVLSGLIGLFGTVALVLAVKATVDRARLTGGRR</sequence>
<protein>
    <submittedName>
        <fullName evidence="2">Uncharacterized protein involved in exopolysaccharide biosynthesis</fullName>
    </submittedName>
</protein>
<reference evidence="2 3" key="1">
    <citation type="submission" date="2021-03" db="EMBL/GenBank/DDBJ databases">
        <title>Sequencing the genomes of 1000 actinobacteria strains.</title>
        <authorList>
            <person name="Klenk H.-P."/>
        </authorList>
    </citation>
    <scope>NUCLEOTIDE SEQUENCE [LARGE SCALE GENOMIC DNA]</scope>
    <source>
        <strain evidence="2 3">DSM 46713</strain>
    </source>
</reference>
<dbReference type="EMBL" id="JAGIOP010000002">
    <property type="protein sequence ID" value="MBP2452501.1"/>
    <property type="molecule type" value="Genomic_DNA"/>
</dbReference>
<keyword evidence="3" id="KW-1185">Reference proteome</keyword>
<keyword evidence="1" id="KW-0472">Membrane</keyword>
<feature type="transmembrane region" description="Helical" evidence="1">
    <location>
        <begin position="33"/>
        <end position="54"/>
    </location>
</feature>
<organism evidence="2 3">
    <name type="scientific">Mycolicibacterium lutetiense</name>
    <dbReference type="NCBI Taxonomy" id="1641992"/>
    <lineage>
        <taxon>Bacteria</taxon>
        <taxon>Bacillati</taxon>
        <taxon>Actinomycetota</taxon>
        <taxon>Actinomycetes</taxon>
        <taxon>Mycobacteriales</taxon>
        <taxon>Mycobacteriaceae</taxon>
        <taxon>Mycolicibacterium</taxon>
    </lineage>
</organism>
<gene>
    <name evidence="2" type="ORF">JOF57_002414</name>
</gene>
<dbReference type="RefSeq" id="WP_209916664.1">
    <property type="nucleotide sequence ID" value="NZ_JAGIOP010000002.1"/>
</dbReference>
<proteinExistence type="predicted"/>
<evidence type="ECO:0000313" key="3">
    <source>
        <dbReference type="Proteomes" id="UP000694460"/>
    </source>
</evidence>
<keyword evidence="1" id="KW-0812">Transmembrane</keyword>
<evidence type="ECO:0000256" key="1">
    <source>
        <dbReference type="SAM" id="Phobius"/>
    </source>
</evidence>